<protein>
    <submittedName>
        <fullName evidence="2">Uncharacterized protein</fullName>
    </submittedName>
</protein>
<dbReference type="AlphaFoldDB" id="A0AAE0HXC2"/>
<accession>A0AAE0HXC2</accession>
<feature type="transmembrane region" description="Helical" evidence="1">
    <location>
        <begin position="321"/>
        <end position="340"/>
    </location>
</feature>
<evidence type="ECO:0000256" key="1">
    <source>
        <dbReference type="SAM" id="Phobius"/>
    </source>
</evidence>
<name>A0AAE0HXC2_9PEZI</name>
<proteinExistence type="predicted"/>
<gene>
    <name evidence="2" type="ORF">B0H66DRAFT_563201</name>
</gene>
<reference evidence="2" key="2">
    <citation type="submission" date="2023-06" db="EMBL/GenBank/DDBJ databases">
        <authorList>
            <consortium name="Lawrence Berkeley National Laboratory"/>
            <person name="Haridas S."/>
            <person name="Hensen N."/>
            <person name="Bonometti L."/>
            <person name="Westerberg I."/>
            <person name="Brannstrom I.O."/>
            <person name="Guillou S."/>
            <person name="Cros-Aarteil S."/>
            <person name="Calhoun S."/>
            <person name="Kuo A."/>
            <person name="Mondo S."/>
            <person name="Pangilinan J."/>
            <person name="Riley R."/>
            <person name="Labutti K."/>
            <person name="Andreopoulos B."/>
            <person name="Lipzen A."/>
            <person name="Chen C."/>
            <person name="Yanf M."/>
            <person name="Daum C."/>
            <person name="Ng V."/>
            <person name="Clum A."/>
            <person name="Steindorff A."/>
            <person name="Ohm R."/>
            <person name="Martin F."/>
            <person name="Silar P."/>
            <person name="Natvig D."/>
            <person name="Lalanne C."/>
            <person name="Gautier V."/>
            <person name="Ament-Velasquez S.L."/>
            <person name="Kruys A."/>
            <person name="Hutchinson M.I."/>
            <person name="Powell A.J."/>
            <person name="Barry K."/>
            <person name="Miller A.N."/>
            <person name="Grigoriev I.V."/>
            <person name="Debuchy R."/>
            <person name="Gladieux P."/>
            <person name="Thoren M.H."/>
            <person name="Johannesson H."/>
        </authorList>
    </citation>
    <scope>NUCLEOTIDE SEQUENCE</scope>
    <source>
        <strain evidence="2">CBS 118394</strain>
    </source>
</reference>
<dbReference type="EMBL" id="JAUEDM010000006">
    <property type="protein sequence ID" value="KAK3314590.1"/>
    <property type="molecule type" value="Genomic_DNA"/>
</dbReference>
<keyword evidence="1" id="KW-0812">Transmembrane</keyword>
<organism evidence="2 3">
    <name type="scientific">Apodospora peruviana</name>
    <dbReference type="NCBI Taxonomy" id="516989"/>
    <lineage>
        <taxon>Eukaryota</taxon>
        <taxon>Fungi</taxon>
        <taxon>Dikarya</taxon>
        <taxon>Ascomycota</taxon>
        <taxon>Pezizomycotina</taxon>
        <taxon>Sordariomycetes</taxon>
        <taxon>Sordariomycetidae</taxon>
        <taxon>Sordariales</taxon>
        <taxon>Lasiosphaeriaceae</taxon>
        <taxon>Apodospora</taxon>
    </lineage>
</organism>
<dbReference type="Proteomes" id="UP001283341">
    <property type="component" value="Unassembled WGS sequence"/>
</dbReference>
<keyword evidence="1" id="KW-1133">Transmembrane helix</keyword>
<sequence length="357" mass="40797">MDSLERGLDTADAHNLPLAAKLTIAKAFWGRPLLDTFGFAGKQSGSSEASSLDAYFRYYSQQCDLIALHDNGENSSLRTHQDIIRTAELLQQDWLGRTREDLLQRLPMLLNNKTEGQHGNTISLVARLLTMMRIGEVPHEFLGGRDIPWPVDTRLGKLVDDYFSATPVLGHEAIKFEKPFNALSLRSIAGLEIRWTDNLADHLRLLNDDSMVCVFHHAAFLQGQGDKSIFHPSFLEETLRTLALLLPKYDKKIKSWYSLQTSRHGLDPAGADVGHLIADERQIESFKYWHDRLVILKQVYDGSRPRTLSQWWHDRRNGVQWYTFWVAILVLFLTIFFGLIQSIEGALQVYKAFHPDP</sequence>
<comment type="caution">
    <text evidence="2">The sequence shown here is derived from an EMBL/GenBank/DDBJ whole genome shotgun (WGS) entry which is preliminary data.</text>
</comment>
<evidence type="ECO:0000313" key="3">
    <source>
        <dbReference type="Proteomes" id="UP001283341"/>
    </source>
</evidence>
<keyword evidence="1" id="KW-0472">Membrane</keyword>
<reference evidence="2" key="1">
    <citation type="journal article" date="2023" name="Mol. Phylogenet. Evol.">
        <title>Genome-scale phylogeny and comparative genomics of the fungal order Sordariales.</title>
        <authorList>
            <person name="Hensen N."/>
            <person name="Bonometti L."/>
            <person name="Westerberg I."/>
            <person name="Brannstrom I.O."/>
            <person name="Guillou S."/>
            <person name="Cros-Aarteil S."/>
            <person name="Calhoun S."/>
            <person name="Haridas S."/>
            <person name="Kuo A."/>
            <person name="Mondo S."/>
            <person name="Pangilinan J."/>
            <person name="Riley R."/>
            <person name="LaButti K."/>
            <person name="Andreopoulos B."/>
            <person name="Lipzen A."/>
            <person name="Chen C."/>
            <person name="Yan M."/>
            <person name="Daum C."/>
            <person name="Ng V."/>
            <person name="Clum A."/>
            <person name="Steindorff A."/>
            <person name="Ohm R.A."/>
            <person name="Martin F."/>
            <person name="Silar P."/>
            <person name="Natvig D.O."/>
            <person name="Lalanne C."/>
            <person name="Gautier V."/>
            <person name="Ament-Velasquez S.L."/>
            <person name="Kruys A."/>
            <person name="Hutchinson M.I."/>
            <person name="Powell A.J."/>
            <person name="Barry K."/>
            <person name="Miller A.N."/>
            <person name="Grigoriev I.V."/>
            <person name="Debuchy R."/>
            <person name="Gladieux P."/>
            <person name="Hiltunen Thoren M."/>
            <person name="Johannesson H."/>
        </authorList>
    </citation>
    <scope>NUCLEOTIDE SEQUENCE</scope>
    <source>
        <strain evidence="2">CBS 118394</strain>
    </source>
</reference>
<evidence type="ECO:0000313" key="2">
    <source>
        <dbReference type="EMBL" id="KAK3314590.1"/>
    </source>
</evidence>
<keyword evidence="3" id="KW-1185">Reference proteome</keyword>